<evidence type="ECO:0000313" key="2">
    <source>
        <dbReference type="EMBL" id="TLF82379.1"/>
    </source>
</evidence>
<dbReference type="RefSeq" id="WP_138446010.1">
    <property type="nucleotide sequence ID" value="NZ_VBUT01000001.1"/>
</dbReference>
<evidence type="ECO:0000256" key="1">
    <source>
        <dbReference type="SAM" id="Phobius"/>
    </source>
</evidence>
<evidence type="ECO:0000313" key="3">
    <source>
        <dbReference type="Proteomes" id="UP000306378"/>
    </source>
</evidence>
<accession>A0A5R8NZM0</accession>
<keyword evidence="1" id="KW-0472">Membrane</keyword>
<gene>
    <name evidence="2" type="ORF">FEK34_01115</name>
</gene>
<dbReference type="Proteomes" id="UP000306378">
    <property type="component" value="Unassembled WGS sequence"/>
</dbReference>
<comment type="caution">
    <text evidence="2">The sequence shown here is derived from an EMBL/GenBank/DDBJ whole genome shotgun (WGS) entry which is preliminary data.</text>
</comment>
<proteinExistence type="predicted"/>
<protein>
    <submittedName>
        <fullName evidence="2">Uncharacterized protein</fullName>
    </submittedName>
</protein>
<dbReference type="InterPro" id="IPR046177">
    <property type="entry name" value="DUF6186"/>
</dbReference>
<dbReference type="EMBL" id="VBUT01000001">
    <property type="protein sequence ID" value="TLF82379.1"/>
    <property type="molecule type" value="Genomic_DNA"/>
</dbReference>
<name>A0A5R8NZM0_9NOCA</name>
<feature type="transmembrane region" description="Helical" evidence="1">
    <location>
        <begin position="47"/>
        <end position="64"/>
    </location>
</feature>
<sequence length="66" mass="7387">MSERDILITGFAILLGIALILTLVAHVRRDTLAPLGTVVALALRTRTARLITLPVWLWLGWHFLAR</sequence>
<reference evidence="2 3" key="1">
    <citation type="submission" date="2019-05" db="EMBL/GenBank/DDBJ databases">
        <title>Genomes sequences of two Nocardia cyriacigeorgica environmental isolates, type strains Nocardia asteroides ATCC 19247 and Nocardia cyriacigeorgica DSM 44484.</title>
        <authorList>
            <person name="Vautrin F."/>
            <person name="Bergeron E."/>
            <person name="Dubost A."/>
            <person name="Abrouk D."/>
            <person name="Rodriguez Nava V."/>
            <person name="Pujic P."/>
        </authorList>
    </citation>
    <scope>NUCLEOTIDE SEQUENCE [LARGE SCALE GENOMIC DNA]</scope>
    <source>
        <strain evidence="2 3">EML 446</strain>
    </source>
</reference>
<keyword evidence="1" id="KW-1133">Transmembrane helix</keyword>
<organism evidence="2 3">
    <name type="scientific">Nocardia cyriacigeorgica</name>
    <dbReference type="NCBI Taxonomy" id="135487"/>
    <lineage>
        <taxon>Bacteria</taxon>
        <taxon>Bacillati</taxon>
        <taxon>Actinomycetota</taxon>
        <taxon>Actinomycetes</taxon>
        <taxon>Mycobacteriales</taxon>
        <taxon>Nocardiaceae</taxon>
        <taxon>Nocardia</taxon>
    </lineage>
</organism>
<keyword evidence="1" id="KW-0812">Transmembrane</keyword>
<feature type="transmembrane region" description="Helical" evidence="1">
    <location>
        <begin position="6"/>
        <end position="27"/>
    </location>
</feature>
<dbReference type="Pfam" id="PF19684">
    <property type="entry name" value="DUF6186"/>
    <property type="match status" value="1"/>
</dbReference>
<dbReference type="AlphaFoldDB" id="A0A5R8NZM0"/>